<evidence type="ECO:0000313" key="6">
    <source>
        <dbReference type="EMBL" id="PPQ67063.1"/>
    </source>
</evidence>
<dbReference type="Gene3D" id="3.40.50.2300">
    <property type="match status" value="1"/>
</dbReference>
<dbReference type="PANTHER" id="PTHR11717">
    <property type="entry name" value="LOW MOLECULAR WEIGHT PROTEIN TYROSINE PHOSPHATASE"/>
    <property type="match status" value="1"/>
</dbReference>
<evidence type="ECO:0000256" key="4">
    <source>
        <dbReference type="PIRSR" id="PIRSR617867-1"/>
    </source>
</evidence>
<dbReference type="OrthoDB" id="3388at2759"/>
<dbReference type="SUPFAM" id="SSF52788">
    <property type="entry name" value="Phosphotyrosine protein phosphatases I"/>
    <property type="match status" value="1"/>
</dbReference>
<comment type="caution">
    <text evidence="6">The sequence shown here is derived from an EMBL/GenBank/DDBJ whole genome shotgun (WGS) entry which is preliminary data.</text>
</comment>
<dbReference type="InterPro" id="IPR017867">
    <property type="entry name" value="Tyr_phospatase_low_mol_wt"/>
</dbReference>
<protein>
    <recommendedName>
        <fullName evidence="5">Phosphotyrosine protein phosphatase I domain-containing protein</fullName>
    </recommendedName>
</protein>
<evidence type="ECO:0000256" key="1">
    <source>
        <dbReference type="ARBA" id="ARBA00011063"/>
    </source>
</evidence>
<dbReference type="GO" id="GO:0004725">
    <property type="term" value="F:protein tyrosine phosphatase activity"/>
    <property type="evidence" value="ECO:0007669"/>
    <property type="project" value="InterPro"/>
</dbReference>
<comment type="similarity">
    <text evidence="1">Belongs to the low molecular weight phosphotyrosine protein phosphatase family.</text>
</comment>
<evidence type="ECO:0000313" key="7">
    <source>
        <dbReference type="Proteomes" id="UP000283269"/>
    </source>
</evidence>
<evidence type="ECO:0000256" key="3">
    <source>
        <dbReference type="ARBA" id="ARBA00022912"/>
    </source>
</evidence>
<dbReference type="InParanoid" id="A0A409VLF4"/>
<name>A0A409VLF4_PSICY</name>
<feature type="active site" evidence="4">
    <location>
        <position position="31"/>
    </location>
</feature>
<dbReference type="InterPro" id="IPR023485">
    <property type="entry name" value="Ptyr_pPase"/>
</dbReference>
<accession>A0A409VLF4</accession>
<feature type="active site" description="Proton donor" evidence="4">
    <location>
        <position position="136"/>
    </location>
</feature>
<evidence type="ECO:0000259" key="5">
    <source>
        <dbReference type="SMART" id="SM00226"/>
    </source>
</evidence>
<dbReference type="Proteomes" id="UP000283269">
    <property type="component" value="Unassembled WGS sequence"/>
</dbReference>
<reference evidence="6 7" key="1">
    <citation type="journal article" date="2018" name="Evol. Lett.">
        <title>Horizontal gene cluster transfer increased hallucinogenic mushroom diversity.</title>
        <authorList>
            <person name="Reynolds H.T."/>
            <person name="Vijayakumar V."/>
            <person name="Gluck-Thaler E."/>
            <person name="Korotkin H.B."/>
            <person name="Matheny P.B."/>
            <person name="Slot J.C."/>
        </authorList>
    </citation>
    <scope>NUCLEOTIDE SEQUENCE [LARGE SCALE GENOMIC DNA]</scope>
    <source>
        <strain evidence="6 7">2631</strain>
    </source>
</reference>
<dbReference type="AlphaFoldDB" id="A0A409VLF4"/>
<keyword evidence="2" id="KW-0378">Hydrolase</keyword>
<keyword evidence="7" id="KW-1185">Reference proteome</keyword>
<dbReference type="SMART" id="SM00226">
    <property type="entry name" value="LMWPc"/>
    <property type="match status" value="1"/>
</dbReference>
<dbReference type="FunCoup" id="A0A409VLF4">
    <property type="interactions" value="233"/>
</dbReference>
<dbReference type="PANTHER" id="PTHR11717:SF7">
    <property type="entry name" value="LOW MOLECULAR WEIGHT PHOSPHOTYROSINE PROTEIN PHOSPHATASE"/>
    <property type="match status" value="1"/>
</dbReference>
<dbReference type="EMBL" id="NHYD01003976">
    <property type="protein sequence ID" value="PPQ67063.1"/>
    <property type="molecule type" value="Genomic_DNA"/>
</dbReference>
<evidence type="ECO:0000256" key="2">
    <source>
        <dbReference type="ARBA" id="ARBA00022801"/>
    </source>
</evidence>
<keyword evidence="3" id="KW-0904">Protein phosphatase</keyword>
<organism evidence="6 7">
    <name type="scientific">Psilocybe cyanescens</name>
    <dbReference type="NCBI Taxonomy" id="93625"/>
    <lineage>
        <taxon>Eukaryota</taxon>
        <taxon>Fungi</taxon>
        <taxon>Dikarya</taxon>
        <taxon>Basidiomycota</taxon>
        <taxon>Agaricomycotina</taxon>
        <taxon>Agaricomycetes</taxon>
        <taxon>Agaricomycetidae</taxon>
        <taxon>Agaricales</taxon>
        <taxon>Agaricineae</taxon>
        <taxon>Strophariaceae</taxon>
        <taxon>Psilocybe</taxon>
    </lineage>
</organism>
<dbReference type="CDD" id="cd16343">
    <property type="entry name" value="LMWPTP"/>
    <property type="match status" value="1"/>
</dbReference>
<sequence>MSSNSSPEIKVLVGCLGMSSLRCTHRWNICRSPMGEAVLKDIAQKRGLDIVVDSCGTAGYHVGEEPDERTVAVCKKHNVPIDSFARQVLTSDFVRFTHILAADENNFRHLNSIKPSNSTAEVRLWGSYLDNKPIPDPYYGGVSGFEKIYQQCVQLSNAFLDEVTSKDASSKS</sequence>
<dbReference type="PRINTS" id="PR00719">
    <property type="entry name" value="LMWPTPASE"/>
</dbReference>
<proteinExistence type="inferred from homology"/>
<dbReference type="InterPro" id="IPR036196">
    <property type="entry name" value="Ptyr_pPase_sf"/>
</dbReference>
<dbReference type="STRING" id="93625.A0A409VLF4"/>
<dbReference type="InterPro" id="IPR050438">
    <property type="entry name" value="LMW_PTPase"/>
</dbReference>
<gene>
    <name evidence="6" type="ORF">CVT25_005664</name>
</gene>
<feature type="domain" description="Phosphotyrosine protein phosphatase I" evidence="5">
    <location>
        <begin position="9"/>
        <end position="162"/>
    </location>
</feature>
<dbReference type="Pfam" id="PF01451">
    <property type="entry name" value="LMWPc"/>
    <property type="match status" value="1"/>
</dbReference>